<proteinExistence type="predicted"/>
<feature type="compositionally biased region" description="Polar residues" evidence="1">
    <location>
        <begin position="1"/>
        <end position="10"/>
    </location>
</feature>
<sequence>MAKRSSQTNARAGAGASACKHYASGTQSIRAAVEKKKKKIWGKMRGSAEVPKGCADPTPGSTARTTLSVARPRSARLLPRKLLLALSRACLNPLASISQPPHAEKKQRAGHASARLKLVERRRRKSAATDREYNLRSQRIITNAATIKSDLQTAAATAWSLVVAVTFLLLLPHARIACTVLVTSPPASSVLGKVERMRALSRVSLGPCFPSRGRLKLLSDCHSVQLGSRNAETTHLASRVDALLQTFWHAPAFALLIDVSLLHRATLPSYVVQQIKSRRRATARQAKSGQVTIGSIMLGSKCIRPLIKRLALRDT</sequence>
<evidence type="ECO:0000313" key="3">
    <source>
        <dbReference type="Proteomes" id="UP000245783"/>
    </source>
</evidence>
<dbReference type="GeneID" id="37036976"/>
<dbReference type="RefSeq" id="XP_025372097.1">
    <property type="nucleotide sequence ID" value="XM_025515106.1"/>
</dbReference>
<dbReference type="AlphaFoldDB" id="A0A316W4Q1"/>
<feature type="region of interest" description="Disordered" evidence="1">
    <location>
        <begin position="1"/>
        <end position="24"/>
    </location>
</feature>
<accession>A0A316W4Q1</accession>
<feature type="region of interest" description="Disordered" evidence="1">
    <location>
        <begin position="43"/>
        <end position="64"/>
    </location>
</feature>
<protein>
    <submittedName>
        <fullName evidence="2">Uncharacterized protein</fullName>
    </submittedName>
</protein>
<dbReference type="EMBL" id="KZ819358">
    <property type="protein sequence ID" value="PWN44937.1"/>
    <property type="molecule type" value="Genomic_DNA"/>
</dbReference>
<evidence type="ECO:0000256" key="1">
    <source>
        <dbReference type="SAM" id="MobiDB-lite"/>
    </source>
</evidence>
<dbReference type="Proteomes" id="UP000245783">
    <property type="component" value="Unassembled WGS sequence"/>
</dbReference>
<evidence type="ECO:0000313" key="2">
    <source>
        <dbReference type="EMBL" id="PWN44937.1"/>
    </source>
</evidence>
<name>A0A316W4Q1_9BASI</name>
<keyword evidence="3" id="KW-1185">Reference proteome</keyword>
<dbReference type="InParanoid" id="A0A316W4Q1"/>
<organism evidence="2 3">
    <name type="scientific">Ceraceosorus guamensis</name>
    <dbReference type="NCBI Taxonomy" id="1522189"/>
    <lineage>
        <taxon>Eukaryota</taxon>
        <taxon>Fungi</taxon>
        <taxon>Dikarya</taxon>
        <taxon>Basidiomycota</taxon>
        <taxon>Ustilaginomycotina</taxon>
        <taxon>Exobasidiomycetes</taxon>
        <taxon>Ceraceosorales</taxon>
        <taxon>Ceraceosoraceae</taxon>
        <taxon>Ceraceosorus</taxon>
    </lineage>
</organism>
<reference evidence="2 3" key="1">
    <citation type="journal article" date="2018" name="Mol. Biol. Evol.">
        <title>Broad Genomic Sampling Reveals a Smut Pathogenic Ancestry of the Fungal Clade Ustilaginomycotina.</title>
        <authorList>
            <person name="Kijpornyongpan T."/>
            <person name="Mondo S.J."/>
            <person name="Barry K."/>
            <person name="Sandor L."/>
            <person name="Lee J."/>
            <person name="Lipzen A."/>
            <person name="Pangilinan J."/>
            <person name="LaButti K."/>
            <person name="Hainaut M."/>
            <person name="Henrissat B."/>
            <person name="Grigoriev I.V."/>
            <person name="Spatafora J.W."/>
            <person name="Aime M.C."/>
        </authorList>
    </citation>
    <scope>NUCLEOTIDE SEQUENCE [LARGE SCALE GENOMIC DNA]</scope>
    <source>
        <strain evidence="2 3">MCA 4658</strain>
    </source>
</reference>
<gene>
    <name evidence="2" type="ORF">IE81DRAFT_328502</name>
</gene>